<dbReference type="GO" id="GO:0005524">
    <property type="term" value="F:ATP binding"/>
    <property type="evidence" value="ECO:0007669"/>
    <property type="project" value="UniProtKB-KW"/>
</dbReference>
<dbReference type="PANTHER" id="PTHR47642:SF5">
    <property type="entry name" value="ATP-DEPENDENT DNA HELICASE"/>
    <property type="match status" value="1"/>
</dbReference>
<evidence type="ECO:0000256" key="1">
    <source>
        <dbReference type="RuleBase" id="RU363044"/>
    </source>
</evidence>
<dbReference type="AlphaFoldDB" id="A0A819Q370"/>
<keyword evidence="1" id="KW-0234">DNA repair</keyword>
<dbReference type="GO" id="GO:0043139">
    <property type="term" value="F:5'-3' DNA helicase activity"/>
    <property type="evidence" value="ECO:0007669"/>
    <property type="project" value="UniProtKB-EC"/>
</dbReference>
<dbReference type="CDD" id="cd18809">
    <property type="entry name" value="SF1_C_RecD"/>
    <property type="match status" value="1"/>
</dbReference>
<dbReference type="Proteomes" id="UP000663836">
    <property type="component" value="Unassembled WGS sequence"/>
</dbReference>
<dbReference type="InterPro" id="IPR027417">
    <property type="entry name" value="P-loop_NTPase"/>
</dbReference>
<evidence type="ECO:0000313" key="4">
    <source>
        <dbReference type="EMBL" id="CAF4022340.1"/>
    </source>
</evidence>
<feature type="domain" description="DNA helicase Pif1-like DEAD-box helicase" evidence="3">
    <location>
        <begin position="563"/>
        <end position="733"/>
    </location>
</feature>
<dbReference type="Pfam" id="PF05970">
    <property type="entry name" value="PIF1"/>
    <property type="match status" value="1"/>
</dbReference>
<dbReference type="PROSITE" id="PS00018">
    <property type="entry name" value="EF_HAND_1"/>
    <property type="match status" value="1"/>
</dbReference>
<comment type="catalytic activity">
    <reaction evidence="1">
        <text>ATP + H2O = ADP + phosphate + H(+)</text>
        <dbReference type="Rhea" id="RHEA:13065"/>
        <dbReference type="ChEBI" id="CHEBI:15377"/>
        <dbReference type="ChEBI" id="CHEBI:15378"/>
        <dbReference type="ChEBI" id="CHEBI:30616"/>
        <dbReference type="ChEBI" id="CHEBI:43474"/>
        <dbReference type="ChEBI" id="CHEBI:456216"/>
        <dbReference type="EC" id="5.6.2.3"/>
    </reaction>
</comment>
<dbReference type="EC" id="5.6.2.3" evidence="1"/>
<dbReference type="GO" id="GO:0000723">
    <property type="term" value="P:telomere maintenance"/>
    <property type="evidence" value="ECO:0007669"/>
    <property type="project" value="InterPro"/>
</dbReference>
<proteinExistence type="inferred from homology"/>
<organism evidence="4 5">
    <name type="scientific">Rotaria sordida</name>
    <dbReference type="NCBI Taxonomy" id="392033"/>
    <lineage>
        <taxon>Eukaryota</taxon>
        <taxon>Metazoa</taxon>
        <taxon>Spiralia</taxon>
        <taxon>Gnathifera</taxon>
        <taxon>Rotifera</taxon>
        <taxon>Eurotatoria</taxon>
        <taxon>Bdelloidea</taxon>
        <taxon>Philodinida</taxon>
        <taxon>Philodinidae</taxon>
        <taxon>Rotaria</taxon>
    </lineage>
</organism>
<feature type="region of interest" description="Disordered" evidence="2">
    <location>
        <begin position="251"/>
        <end position="276"/>
    </location>
</feature>
<dbReference type="InterPro" id="IPR010285">
    <property type="entry name" value="DNA_helicase_pif1-like_DEAD"/>
</dbReference>
<dbReference type="GO" id="GO:0006310">
    <property type="term" value="P:DNA recombination"/>
    <property type="evidence" value="ECO:0007669"/>
    <property type="project" value="UniProtKB-KW"/>
</dbReference>
<protein>
    <recommendedName>
        <fullName evidence="1">ATP-dependent DNA helicase</fullName>
        <ecNumber evidence="1">5.6.2.3</ecNumber>
    </recommendedName>
</protein>
<keyword evidence="1" id="KW-0547">Nucleotide-binding</keyword>
<dbReference type="EMBL" id="CAJOBD010005177">
    <property type="protein sequence ID" value="CAF4022340.1"/>
    <property type="molecule type" value="Genomic_DNA"/>
</dbReference>
<keyword evidence="1" id="KW-0378">Hydrolase</keyword>
<keyword evidence="1" id="KW-0227">DNA damage</keyword>
<evidence type="ECO:0000256" key="2">
    <source>
        <dbReference type="SAM" id="MobiDB-lite"/>
    </source>
</evidence>
<comment type="similarity">
    <text evidence="1">Belongs to the helicase family.</text>
</comment>
<dbReference type="PANTHER" id="PTHR47642">
    <property type="entry name" value="ATP-DEPENDENT DNA HELICASE"/>
    <property type="match status" value="1"/>
</dbReference>
<evidence type="ECO:0000313" key="5">
    <source>
        <dbReference type="Proteomes" id="UP000663836"/>
    </source>
</evidence>
<keyword evidence="1" id="KW-0067">ATP-binding</keyword>
<feature type="compositionally biased region" description="Basic and acidic residues" evidence="2">
    <location>
        <begin position="257"/>
        <end position="268"/>
    </location>
</feature>
<dbReference type="Gene3D" id="3.40.50.300">
    <property type="entry name" value="P-loop containing nucleotide triphosphate hydrolases"/>
    <property type="match status" value="1"/>
</dbReference>
<sequence>CRSIMPRKRVPVSTIDPETGRICMKRSDPWMNNFNEYIISACRSNMDIKFIWTGNDAKALVYYITDYVTKMSLSFHDTFSLVQKSITSLQNPNNPMDTENVIEKSRKLVLRCYNALASQQELSGVQVASYLMNWDDHYTTHKFQGLYLIQTERFLQSELNEMRAKQNLPSTSQDAIDDEDVFDDEAINDENNDEEHFQVQPAEDKSNFILVNTRIDYQYRSDKLNNTCLYDFVSTFYKKKINETDLRYLSKSSTAQERQDNQRGRPSNERFSFQNEHPQTTTHLLMKYSEIHVPVLYGPQIPRQDRDDTRERYNRALLTLFVPWRNVADLCDIDQTWEDAFESRNDLISAYSWDIIENIQLLHECKKNRDDHLLKVIAEAQVDNDSIEPIFVPSNEGADGEYEVDDIDDLIQLIGSVDEFTATAINATKKSTENVYIQETIEAVEKVGRFNHMNQHDQHISNAGIDRQIVPFVSATSNLIKLNSKWQDQLKIEKERIRRSLISGKDTNDDDILNFDDVTNAVVTVINPYDNQTNFEKNISIPPVLVVKNNYSTQSSIINEFTLNKEQKAAFLIIASHLDGDSRCRTGDNNGQLIMCVPGCGGTGKSQLIRALTKYFLVTKRMQMMRKLAPTGIAAAEIDGMTIHSFLGEQRNSRKPRTIKPGDFKLENEWRSVEYLLIDEMSMVGLTLLGKLNRIICSAKHVDPQVPFGGVNVIFFGDYLQYRPVYDSPLHTDFSLPSKKKQGKIPSEKEIQQGVSRSLILQMNCVVKLTQQMRTEDLRYLQLLARLRHGQCNYDDYELLQTRVVGQPSIESIHDSPWNKAPILVFRNEIRTQINNKAAIHNATQMGHTPMVCVAQDTCKGKAIEDPILLKKLLELSDSKTEHLPGLLPFVPGMPVILTQNIATELGLINGINGIFRQLVYHEDSVSTGNLSEMFPNNTQYVRRPIYALIDIVKSKIECKLQDLQPKLIPIPLIEQTFQVDVGDLIPKDKKPKSNQKTVLSIKRSALPLVPAYCITTHKSQGQTLSKVVIDLKLPSETDDIAAVYVPLSRVKRLVDLAILRPFDYKVLLMKPSKSQVTEMERLDQLFLKTRSRFSEWFQ</sequence>
<gene>
    <name evidence="4" type="ORF">JBS370_LOCUS27483</name>
</gene>
<dbReference type="GO" id="GO:0006281">
    <property type="term" value="P:DNA repair"/>
    <property type="evidence" value="ECO:0007669"/>
    <property type="project" value="UniProtKB-KW"/>
</dbReference>
<keyword evidence="1" id="KW-0233">DNA recombination</keyword>
<feature type="non-terminal residue" evidence="4">
    <location>
        <position position="1"/>
    </location>
</feature>
<comment type="caution">
    <text evidence="4">The sequence shown here is derived from an EMBL/GenBank/DDBJ whole genome shotgun (WGS) entry which is preliminary data.</text>
</comment>
<evidence type="ECO:0000259" key="3">
    <source>
        <dbReference type="Pfam" id="PF05970"/>
    </source>
</evidence>
<comment type="cofactor">
    <cofactor evidence="1">
        <name>Mg(2+)</name>
        <dbReference type="ChEBI" id="CHEBI:18420"/>
    </cofactor>
</comment>
<accession>A0A819Q370</accession>
<keyword evidence="1" id="KW-0347">Helicase</keyword>
<reference evidence="4" key="1">
    <citation type="submission" date="2021-02" db="EMBL/GenBank/DDBJ databases">
        <authorList>
            <person name="Nowell W R."/>
        </authorList>
    </citation>
    <scope>NUCLEOTIDE SEQUENCE</scope>
</reference>
<name>A0A819Q370_9BILA</name>
<dbReference type="SUPFAM" id="SSF52540">
    <property type="entry name" value="P-loop containing nucleoside triphosphate hydrolases"/>
    <property type="match status" value="2"/>
</dbReference>
<dbReference type="InterPro" id="IPR051055">
    <property type="entry name" value="PIF1_helicase"/>
</dbReference>
<dbReference type="InterPro" id="IPR018247">
    <property type="entry name" value="EF_Hand_1_Ca_BS"/>
</dbReference>
<dbReference type="GO" id="GO:0016787">
    <property type="term" value="F:hydrolase activity"/>
    <property type="evidence" value="ECO:0007669"/>
    <property type="project" value="UniProtKB-KW"/>
</dbReference>